<dbReference type="STRING" id="869754.A0A1A0H711"/>
<comment type="caution">
    <text evidence="5">The sequence shown here is derived from an EMBL/GenBank/DDBJ whole genome shotgun (WGS) entry which is preliminary data.</text>
</comment>
<dbReference type="GO" id="GO:0008270">
    <property type="term" value="F:zinc ion binding"/>
    <property type="evidence" value="ECO:0007669"/>
    <property type="project" value="InterPro"/>
</dbReference>
<evidence type="ECO:0000313" key="5">
    <source>
        <dbReference type="EMBL" id="OBA19745.1"/>
    </source>
</evidence>
<dbReference type="GeneID" id="30027981"/>
<name>A0A1A0H711_9ASCO</name>
<dbReference type="Proteomes" id="UP000092555">
    <property type="component" value="Unassembled WGS sequence"/>
</dbReference>
<evidence type="ECO:0000256" key="3">
    <source>
        <dbReference type="SAM" id="MobiDB-lite"/>
    </source>
</evidence>
<dbReference type="GO" id="GO:0005634">
    <property type="term" value="C:nucleus"/>
    <property type="evidence" value="ECO:0007669"/>
    <property type="project" value="UniProtKB-SubCell"/>
</dbReference>
<dbReference type="OrthoDB" id="3987180at2759"/>
<dbReference type="Pfam" id="PF07967">
    <property type="entry name" value="zf-C3HC"/>
    <property type="match status" value="1"/>
</dbReference>
<dbReference type="InterPro" id="IPR012935">
    <property type="entry name" value="NuBaID_N"/>
</dbReference>
<sequence length="476" mass="54295">MFHSDIVAKTPKVLDRCLDLYLAPDGEKTGPTLTAKSTPAKYASHPDFQFFSSVKKKHHFAYHSSKFASVKNDISATSTLQKQSTFDPFSRPLLLERIRSYTALNWALPHFPRSDRQLTELLCSAHGWVCEQVSRKNTSKNLLRCTGCDRQLALTFNPPDQQPEYAACYFDIGDIQELNVKLKDQYLRQVEHTAHAGLCPWRNIASPLDGTYYLTPYIEATNDTLITEYLALLRRTYHKIDPSSHYAHVLLELAPQDVMLNLAGFIKVSRLWLLSRYFKDSKENFEPVLERNLPSWAYVLAAMGWEINVQTFGDVSIPLLVCTMCNQKIFLDAESAKSGTTDTKEKRDLHDLQKENVPLQSIFQKPPEPRDSGPESNADCSEDVLGEAAENNLACHKPWCLLVHSFDNKPYFSYFHEMIVELKSNIGPEGQYQEKCIDFATGPYPADMAKKRKADVTENLERFSKLRKLYFADADL</sequence>
<evidence type="ECO:0000256" key="2">
    <source>
        <dbReference type="ARBA" id="ARBA00023242"/>
    </source>
</evidence>
<comment type="subcellular location">
    <subcellularLocation>
        <location evidence="1">Nucleus</location>
    </subcellularLocation>
</comment>
<evidence type="ECO:0000259" key="4">
    <source>
        <dbReference type="Pfam" id="PF07967"/>
    </source>
</evidence>
<keyword evidence="2" id="KW-0539">Nucleus</keyword>
<dbReference type="PANTHER" id="PTHR15835">
    <property type="entry name" value="NUCLEAR-INTERACTING PARTNER OF ALK"/>
    <property type="match status" value="1"/>
</dbReference>
<dbReference type="PANTHER" id="PTHR15835:SF6">
    <property type="entry name" value="ZINC FINGER C3HC-TYPE PROTEIN 1"/>
    <property type="match status" value="1"/>
</dbReference>
<organism evidence="5 6">
    <name type="scientific">Metschnikowia bicuspidata var. bicuspidata NRRL YB-4993</name>
    <dbReference type="NCBI Taxonomy" id="869754"/>
    <lineage>
        <taxon>Eukaryota</taxon>
        <taxon>Fungi</taxon>
        <taxon>Dikarya</taxon>
        <taxon>Ascomycota</taxon>
        <taxon>Saccharomycotina</taxon>
        <taxon>Pichiomycetes</taxon>
        <taxon>Metschnikowiaceae</taxon>
        <taxon>Metschnikowia</taxon>
    </lineage>
</organism>
<keyword evidence="6" id="KW-1185">Reference proteome</keyword>
<proteinExistence type="predicted"/>
<dbReference type="EMBL" id="LXTC01000005">
    <property type="protein sequence ID" value="OBA19745.1"/>
    <property type="molecule type" value="Genomic_DNA"/>
</dbReference>
<protein>
    <recommendedName>
        <fullName evidence="4">C3HC-type domain-containing protein</fullName>
    </recommendedName>
</protein>
<dbReference type="AlphaFoldDB" id="A0A1A0H711"/>
<evidence type="ECO:0000313" key="6">
    <source>
        <dbReference type="Proteomes" id="UP000092555"/>
    </source>
</evidence>
<feature type="domain" description="C3HC-type" evidence="4">
    <location>
        <begin position="88"/>
        <end position="231"/>
    </location>
</feature>
<reference evidence="5 6" key="1">
    <citation type="submission" date="2016-05" db="EMBL/GenBank/DDBJ databases">
        <title>Comparative genomics of biotechnologically important yeasts.</title>
        <authorList>
            <consortium name="DOE Joint Genome Institute"/>
            <person name="Riley R."/>
            <person name="Haridas S."/>
            <person name="Wolfe K.H."/>
            <person name="Lopes M.R."/>
            <person name="Hittinger C.T."/>
            <person name="Goker M."/>
            <person name="Salamov A."/>
            <person name="Wisecaver J."/>
            <person name="Long T.M."/>
            <person name="Aerts A.L."/>
            <person name="Barry K."/>
            <person name="Choi C."/>
            <person name="Clum A."/>
            <person name="Coughlan A.Y."/>
            <person name="Deshpande S."/>
            <person name="Douglass A.P."/>
            <person name="Hanson S.J."/>
            <person name="Klenk H.-P."/>
            <person name="LaButti K."/>
            <person name="Lapidus A."/>
            <person name="Lindquist E."/>
            <person name="Lipzen A."/>
            <person name="Meier-kolthoff J.P."/>
            <person name="Ohm R.A."/>
            <person name="Otillar R.P."/>
            <person name="Pangilinan J."/>
            <person name="Peng Y."/>
            <person name="Rokas A."/>
            <person name="Rosa C.A."/>
            <person name="Scheuner C."/>
            <person name="Sibirny A.A."/>
            <person name="Slot J.C."/>
            <person name="Stielow J.B."/>
            <person name="Sun H."/>
            <person name="Kurtzman C.P."/>
            <person name="Blackwell M."/>
            <person name="Grigoriev I.V."/>
            <person name="Jeffries T.W."/>
        </authorList>
    </citation>
    <scope>NUCLEOTIDE SEQUENCE [LARGE SCALE GENOMIC DNA]</scope>
    <source>
        <strain evidence="5 6">NRRL YB-4993</strain>
    </source>
</reference>
<accession>A0A1A0H711</accession>
<dbReference type="RefSeq" id="XP_018710270.1">
    <property type="nucleotide sequence ID" value="XM_018855005.1"/>
</dbReference>
<feature type="region of interest" description="Disordered" evidence="3">
    <location>
        <begin position="360"/>
        <end position="380"/>
    </location>
</feature>
<gene>
    <name evidence="5" type="ORF">METBIDRAFT_206976</name>
</gene>
<evidence type="ECO:0000256" key="1">
    <source>
        <dbReference type="ARBA" id="ARBA00004123"/>
    </source>
</evidence>